<dbReference type="PANTHER" id="PTHR23389:SF6">
    <property type="entry name" value="REPLICATION FACTOR C SUBUNIT 1"/>
    <property type="match status" value="1"/>
</dbReference>
<dbReference type="GO" id="GO:0006271">
    <property type="term" value="P:DNA strand elongation involved in DNA replication"/>
    <property type="evidence" value="ECO:0007669"/>
    <property type="project" value="UniProtKB-ARBA"/>
</dbReference>
<dbReference type="SUPFAM" id="SSF52113">
    <property type="entry name" value="BRCT domain"/>
    <property type="match status" value="1"/>
</dbReference>
<feature type="domain" description="BRCT" evidence="12">
    <location>
        <begin position="285"/>
        <end position="366"/>
    </location>
</feature>
<dbReference type="Pfam" id="PF00004">
    <property type="entry name" value="AAA"/>
    <property type="match status" value="1"/>
</dbReference>
<keyword evidence="7 10" id="KW-0067">ATP-binding</keyword>
<dbReference type="Gene3D" id="3.40.50.300">
    <property type="entry name" value="P-loop containing nucleotide triphosphate hydrolases"/>
    <property type="match status" value="1"/>
</dbReference>
<dbReference type="CDD" id="cd18140">
    <property type="entry name" value="HLD_clamp_RFC"/>
    <property type="match status" value="1"/>
</dbReference>
<dbReference type="SMART" id="SM00292">
    <property type="entry name" value="BRCT"/>
    <property type="match status" value="1"/>
</dbReference>
<evidence type="ECO:0000256" key="5">
    <source>
        <dbReference type="ARBA" id="ARBA00022705"/>
    </source>
</evidence>
<name>A0AAD6TMB7_9AGAR</name>
<dbReference type="InterPro" id="IPR013725">
    <property type="entry name" value="DNA_replication_fac_RFC1_C"/>
</dbReference>
<dbReference type="PIRSF" id="PIRSF036578">
    <property type="entry name" value="RFC1"/>
    <property type="match status" value="1"/>
</dbReference>
<dbReference type="Pfam" id="PF25361">
    <property type="entry name" value="AAA_lid_RFC1"/>
    <property type="match status" value="1"/>
</dbReference>
<dbReference type="SMART" id="SM00382">
    <property type="entry name" value="AAA"/>
    <property type="match status" value="1"/>
</dbReference>
<dbReference type="InterPro" id="IPR008921">
    <property type="entry name" value="DNA_pol3_clamp-load_cplx_C"/>
</dbReference>
<dbReference type="FunFam" id="1.20.272.10:FF:000005">
    <property type="entry name" value="Replication factor C subunit 1"/>
    <property type="match status" value="1"/>
</dbReference>
<dbReference type="InterPro" id="IPR047854">
    <property type="entry name" value="RFC_lid"/>
</dbReference>
<dbReference type="PANTHER" id="PTHR23389">
    <property type="entry name" value="CHROMOSOME TRANSMISSION FIDELITY FACTOR 18"/>
    <property type="match status" value="1"/>
</dbReference>
<dbReference type="EMBL" id="JARJCM010000001">
    <property type="protein sequence ID" value="KAJ7047940.1"/>
    <property type="molecule type" value="Genomic_DNA"/>
</dbReference>
<comment type="similarity">
    <text evidence="2 10">Belongs to the activator 1 large subunit family.</text>
</comment>
<evidence type="ECO:0000256" key="7">
    <source>
        <dbReference type="ARBA" id="ARBA00022840"/>
    </source>
</evidence>
<gene>
    <name evidence="13" type="ORF">C8F04DRAFT_26549</name>
</gene>
<dbReference type="InterPro" id="IPR036420">
    <property type="entry name" value="BRCT_dom_sf"/>
</dbReference>
<sequence length="984" mass="107256">MAPSQKAAKPSQSNGKDIRAFFGGAASQKATPKPAESKKIAQPIGLKKADAIEILDSDDEPMPSVQKASSSKAVAKSSPVAPKEDKKPTLGAGPRKSAPSTLKPMDVDSDDEPVVKKRKKATALLSTDDDDEDTPPKKKAAAGTSKPKLRLSKAKDDDFVVSDDDEAPARKTTSRRASTPLFLPSDEDDDEPPKKKKTAASKPRPSKSKKDDFIVSSDDDEPAPKKTVAKPKPKATTSKPPAKAAAKGKEKVKEEPAKEKFNWAAARAAKLAGPSAPGSKAVPDGEPNCLAGLALVFTGELSSFSREESVEIAKRYGARVPGQPSGKTDYVVLGDNAGPSKLAAIKKHGLRTLDEDGFLDLIATRKGTGQFDEKTLKKMQKDKEAIETAAKEMEKREKKEAKEASGSSKIDPSSQLWTTRYAPQNIKEICGNKTQVERLQQWLHDWPNSVKSGFKKPGQSGMNIYRAVMITGPPGIGKTTSAHMVAKLEGFTPIELNASDARSKKLVENGMNVNNKSLDGYIAGSRERDGVAITDRTVLIMDEVDGMSAGDRGGVGALNAMIKKSKVPIICIANDRGAQKLKPLIANTFSMIFQRPQAQAIRSRLMTIAFKEKMQVPANVLDQLVQSSQSDIRQVLNMLSTWRLSNTTMNFDEGKSLAQMNEKYTIMSPFDITSKVMGPKLFASNSRATLGDKMELYFQDHSLVPLMIQENYLKSEPMRLKNYDGPMKILKSLELMDNAASSISDGDLVDALIHGPEQHWALMPLHAVCSTIRPASFMYGMGVHWGGSNPMSFPAWLGQNSKQSKLNRQLGEVQIRMRLKVSGDKSEIRQSYIPALFPHIVKPLMDVGASAVEEVIERMDEYYLTKEDWDAIVELGVDDKKDDFVLKKISTATKTNLTKKYNASEHPIPFHKADAGKPPKKLPGGPAPDLDDVFDIDEPSEDTSDDDKGSKDADDDDFSKDKMIKAPKKKRAAKAAPKTTKAKK</sequence>
<evidence type="ECO:0000256" key="2">
    <source>
        <dbReference type="ARBA" id="ARBA00006116"/>
    </source>
</evidence>
<dbReference type="CDD" id="cd00009">
    <property type="entry name" value="AAA"/>
    <property type="match status" value="1"/>
</dbReference>
<comment type="subcellular location">
    <subcellularLocation>
        <location evidence="1 10">Nucleus</location>
    </subcellularLocation>
</comment>
<dbReference type="Gene3D" id="3.40.50.10190">
    <property type="entry name" value="BRCT domain"/>
    <property type="match status" value="1"/>
</dbReference>
<dbReference type="Gene3D" id="1.10.8.60">
    <property type="match status" value="1"/>
</dbReference>
<protein>
    <recommendedName>
        <fullName evidence="3 10">Replication factor C subunit 1</fullName>
    </recommendedName>
</protein>
<dbReference type="Pfam" id="PF08519">
    <property type="entry name" value="RFC1"/>
    <property type="match status" value="1"/>
</dbReference>
<evidence type="ECO:0000256" key="3">
    <source>
        <dbReference type="ARBA" id="ARBA00020401"/>
    </source>
</evidence>
<reference evidence="13" key="1">
    <citation type="submission" date="2023-03" db="EMBL/GenBank/DDBJ databases">
        <title>Massive genome expansion in bonnet fungi (Mycena s.s.) driven by repeated elements and novel gene families across ecological guilds.</title>
        <authorList>
            <consortium name="Lawrence Berkeley National Laboratory"/>
            <person name="Harder C.B."/>
            <person name="Miyauchi S."/>
            <person name="Viragh M."/>
            <person name="Kuo A."/>
            <person name="Thoen E."/>
            <person name="Andreopoulos B."/>
            <person name="Lu D."/>
            <person name="Skrede I."/>
            <person name="Drula E."/>
            <person name="Henrissat B."/>
            <person name="Morin E."/>
            <person name="Kohler A."/>
            <person name="Barry K."/>
            <person name="LaButti K."/>
            <person name="Morin E."/>
            <person name="Salamov A."/>
            <person name="Lipzen A."/>
            <person name="Mereny Z."/>
            <person name="Hegedus B."/>
            <person name="Baldrian P."/>
            <person name="Stursova M."/>
            <person name="Weitz H."/>
            <person name="Taylor A."/>
            <person name="Grigoriev I.V."/>
            <person name="Nagy L.G."/>
            <person name="Martin F."/>
            <person name="Kauserud H."/>
        </authorList>
    </citation>
    <scope>NUCLEOTIDE SEQUENCE</scope>
    <source>
        <strain evidence="13">CBHHK200</strain>
    </source>
</reference>
<dbReference type="GO" id="GO:0005634">
    <property type="term" value="C:nucleus"/>
    <property type="evidence" value="ECO:0007669"/>
    <property type="project" value="UniProtKB-SubCell"/>
</dbReference>
<evidence type="ECO:0000313" key="13">
    <source>
        <dbReference type="EMBL" id="KAJ7047940.1"/>
    </source>
</evidence>
<dbReference type="FunFam" id="3.40.50.10190:FF:000001">
    <property type="entry name" value="Replication factor C subunit 1"/>
    <property type="match status" value="1"/>
</dbReference>
<organism evidence="13 14">
    <name type="scientific">Mycena alexandri</name>
    <dbReference type="NCBI Taxonomy" id="1745969"/>
    <lineage>
        <taxon>Eukaryota</taxon>
        <taxon>Fungi</taxon>
        <taxon>Dikarya</taxon>
        <taxon>Basidiomycota</taxon>
        <taxon>Agaricomycotina</taxon>
        <taxon>Agaricomycetes</taxon>
        <taxon>Agaricomycetidae</taxon>
        <taxon>Agaricales</taxon>
        <taxon>Marasmiineae</taxon>
        <taxon>Mycenaceae</taxon>
        <taxon>Mycena</taxon>
    </lineage>
</organism>
<feature type="compositionally biased region" description="Basic residues" evidence="11">
    <location>
        <begin position="194"/>
        <end position="207"/>
    </location>
</feature>
<feature type="compositionally biased region" description="Low complexity" evidence="11">
    <location>
        <begin position="234"/>
        <end position="245"/>
    </location>
</feature>
<dbReference type="InterPro" id="IPR027417">
    <property type="entry name" value="P-loop_NTPase"/>
</dbReference>
<evidence type="ECO:0000256" key="6">
    <source>
        <dbReference type="ARBA" id="ARBA00022741"/>
    </source>
</evidence>
<dbReference type="InterPro" id="IPR003959">
    <property type="entry name" value="ATPase_AAA_core"/>
</dbReference>
<dbReference type="GO" id="GO:0003689">
    <property type="term" value="F:DNA clamp loader activity"/>
    <property type="evidence" value="ECO:0007669"/>
    <property type="project" value="UniProtKB-UniRule"/>
</dbReference>
<evidence type="ECO:0000256" key="9">
    <source>
        <dbReference type="ARBA" id="ARBA00023242"/>
    </source>
</evidence>
<dbReference type="FunFam" id="3.40.50.300:FF:000395">
    <property type="entry name" value="Replication factor C subunit 1"/>
    <property type="match status" value="1"/>
</dbReference>
<dbReference type="GO" id="GO:0005663">
    <property type="term" value="C:DNA replication factor C complex"/>
    <property type="evidence" value="ECO:0007669"/>
    <property type="project" value="InterPro"/>
</dbReference>
<dbReference type="AlphaFoldDB" id="A0AAD6TMB7"/>
<dbReference type="GO" id="GO:0003677">
    <property type="term" value="F:DNA binding"/>
    <property type="evidence" value="ECO:0007669"/>
    <property type="project" value="UniProtKB-KW"/>
</dbReference>
<accession>A0AAD6TMB7</accession>
<dbReference type="Proteomes" id="UP001218188">
    <property type="component" value="Unassembled WGS sequence"/>
</dbReference>
<feature type="region of interest" description="Disordered" evidence="11">
    <location>
        <begin position="1"/>
        <end position="257"/>
    </location>
</feature>
<feature type="compositionally biased region" description="Polar residues" evidence="11">
    <location>
        <begin position="405"/>
        <end position="414"/>
    </location>
</feature>
<evidence type="ECO:0000256" key="10">
    <source>
        <dbReference type="PIRNR" id="PIRNR036578"/>
    </source>
</evidence>
<dbReference type="GO" id="GO:0006281">
    <property type="term" value="P:DNA repair"/>
    <property type="evidence" value="ECO:0007669"/>
    <property type="project" value="InterPro"/>
</dbReference>
<feature type="compositionally biased region" description="Acidic residues" evidence="11">
    <location>
        <begin position="929"/>
        <end position="945"/>
    </location>
</feature>
<keyword evidence="5 10" id="KW-0235">DNA replication</keyword>
<comment type="caution">
    <text evidence="13">The sequence shown here is derived from an EMBL/GenBank/DDBJ whole genome shotgun (WGS) entry which is preliminary data.</text>
</comment>
<dbReference type="Gene3D" id="1.20.272.10">
    <property type="match status" value="1"/>
</dbReference>
<feature type="compositionally biased region" description="Basic and acidic residues" evidence="11">
    <location>
        <begin position="247"/>
        <end position="257"/>
    </location>
</feature>
<keyword evidence="9 10" id="KW-0539">Nucleus</keyword>
<dbReference type="Pfam" id="PF00533">
    <property type="entry name" value="BRCT"/>
    <property type="match status" value="1"/>
</dbReference>
<feature type="compositionally biased region" description="Basic and acidic residues" evidence="11">
    <location>
        <begin position="391"/>
        <end position="403"/>
    </location>
</feature>
<dbReference type="InterPro" id="IPR003593">
    <property type="entry name" value="AAA+_ATPase"/>
</dbReference>
<feature type="compositionally biased region" description="Low complexity" evidence="11">
    <location>
        <begin position="63"/>
        <end position="81"/>
    </location>
</feature>
<dbReference type="SUPFAM" id="SSF48019">
    <property type="entry name" value="post-AAA+ oligomerization domain-like"/>
    <property type="match status" value="1"/>
</dbReference>
<proteinExistence type="inferred from homology"/>
<evidence type="ECO:0000256" key="8">
    <source>
        <dbReference type="ARBA" id="ARBA00023125"/>
    </source>
</evidence>
<keyword evidence="14" id="KW-1185">Reference proteome</keyword>
<evidence type="ECO:0000256" key="4">
    <source>
        <dbReference type="ARBA" id="ARBA00022553"/>
    </source>
</evidence>
<feature type="compositionally biased region" description="Low complexity" evidence="11">
    <location>
        <begin position="974"/>
        <end position="984"/>
    </location>
</feature>
<evidence type="ECO:0000259" key="12">
    <source>
        <dbReference type="PROSITE" id="PS50172"/>
    </source>
</evidence>
<evidence type="ECO:0000313" key="14">
    <source>
        <dbReference type="Proteomes" id="UP001218188"/>
    </source>
</evidence>
<dbReference type="GO" id="GO:0005524">
    <property type="term" value="F:ATP binding"/>
    <property type="evidence" value="ECO:0007669"/>
    <property type="project" value="UniProtKB-UniRule"/>
</dbReference>
<feature type="region of interest" description="Disordered" evidence="11">
    <location>
        <begin position="903"/>
        <end position="984"/>
    </location>
</feature>
<dbReference type="GO" id="GO:0016887">
    <property type="term" value="F:ATP hydrolysis activity"/>
    <property type="evidence" value="ECO:0007669"/>
    <property type="project" value="InterPro"/>
</dbReference>
<dbReference type="InterPro" id="IPR001357">
    <property type="entry name" value="BRCT_dom"/>
</dbReference>
<evidence type="ECO:0000256" key="1">
    <source>
        <dbReference type="ARBA" id="ARBA00004123"/>
    </source>
</evidence>
<dbReference type="PROSITE" id="PS50172">
    <property type="entry name" value="BRCT"/>
    <property type="match status" value="1"/>
</dbReference>
<keyword evidence="4" id="KW-0597">Phosphoprotein</keyword>
<feature type="region of interest" description="Disordered" evidence="11">
    <location>
        <begin position="391"/>
        <end position="414"/>
    </location>
</feature>
<dbReference type="InterPro" id="IPR012178">
    <property type="entry name" value="RFC1"/>
</dbReference>
<keyword evidence="8" id="KW-0238">DNA-binding</keyword>
<dbReference type="FunFam" id="1.10.8.60:FF:000021">
    <property type="entry name" value="Replication factor C subunit 1"/>
    <property type="match status" value="1"/>
</dbReference>
<keyword evidence="6 10" id="KW-0547">Nucleotide-binding</keyword>
<dbReference type="SUPFAM" id="SSF52540">
    <property type="entry name" value="P-loop containing nucleoside triphosphate hydrolases"/>
    <property type="match status" value="1"/>
</dbReference>
<evidence type="ECO:0000256" key="11">
    <source>
        <dbReference type="SAM" id="MobiDB-lite"/>
    </source>
</evidence>